<gene>
    <name evidence="2" type="ORF">R3P38DRAFT_2772180</name>
</gene>
<feature type="region of interest" description="Disordered" evidence="1">
    <location>
        <begin position="157"/>
        <end position="176"/>
    </location>
</feature>
<evidence type="ECO:0000256" key="1">
    <source>
        <dbReference type="SAM" id="MobiDB-lite"/>
    </source>
</evidence>
<evidence type="ECO:0000313" key="2">
    <source>
        <dbReference type="EMBL" id="KAK7035173.1"/>
    </source>
</evidence>
<name>A0AAW0C8C5_9AGAR</name>
<dbReference type="Proteomes" id="UP001362999">
    <property type="component" value="Unassembled WGS sequence"/>
</dbReference>
<feature type="compositionally biased region" description="Polar residues" evidence="1">
    <location>
        <begin position="157"/>
        <end position="167"/>
    </location>
</feature>
<protein>
    <submittedName>
        <fullName evidence="2">Uncharacterized protein</fullName>
    </submittedName>
</protein>
<reference evidence="2 3" key="1">
    <citation type="journal article" date="2024" name="J Genomics">
        <title>Draft genome sequencing and assembly of Favolaschia claudopus CIRM-BRFM 2984 isolated from oak limbs.</title>
        <authorList>
            <person name="Navarro D."/>
            <person name="Drula E."/>
            <person name="Chaduli D."/>
            <person name="Cazenave R."/>
            <person name="Ahrendt S."/>
            <person name="Wang J."/>
            <person name="Lipzen A."/>
            <person name="Daum C."/>
            <person name="Barry K."/>
            <person name="Grigoriev I.V."/>
            <person name="Favel A."/>
            <person name="Rosso M.N."/>
            <person name="Martin F."/>
        </authorList>
    </citation>
    <scope>NUCLEOTIDE SEQUENCE [LARGE SCALE GENOMIC DNA]</scope>
    <source>
        <strain evidence="2 3">CIRM-BRFM 2984</strain>
    </source>
</reference>
<sequence>MASQAPPPPPVNGRIGSQNVDVDCSFTPAEYTCAKCHKRLSNEEAFYLRPKNQWEQQGRHVCAACKVYYEQKTQARTEARAAEASKQLAEAKNWKATQVSVAHLSSASLQEAPGSSRKACSENVQHFGLKNPLGWVFACRNARRVMGSDLSLISAKSVENSPKSPQKPTFGEGASRGLLQGLGQQQNGDFVVMGPPLMPPQPFGSFAAWNPTPPAFVPGQQPGMSGPRYLAAHAQVVSPRYPGLTPAIYQSVPMGRPNAVGYNTNHLHYKSDQARQKTTPKIIGLRDTMMYPFTLAMPAY</sequence>
<dbReference type="EMBL" id="JAWWNJ010000020">
    <property type="protein sequence ID" value="KAK7035173.1"/>
    <property type="molecule type" value="Genomic_DNA"/>
</dbReference>
<comment type="caution">
    <text evidence="2">The sequence shown here is derived from an EMBL/GenBank/DDBJ whole genome shotgun (WGS) entry which is preliminary data.</text>
</comment>
<organism evidence="2 3">
    <name type="scientific">Favolaschia claudopus</name>
    <dbReference type="NCBI Taxonomy" id="2862362"/>
    <lineage>
        <taxon>Eukaryota</taxon>
        <taxon>Fungi</taxon>
        <taxon>Dikarya</taxon>
        <taxon>Basidiomycota</taxon>
        <taxon>Agaricomycotina</taxon>
        <taxon>Agaricomycetes</taxon>
        <taxon>Agaricomycetidae</taxon>
        <taxon>Agaricales</taxon>
        <taxon>Marasmiineae</taxon>
        <taxon>Mycenaceae</taxon>
        <taxon>Favolaschia</taxon>
    </lineage>
</organism>
<dbReference type="AlphaFoldDB" id="A0AAW0C8C5"/>
<keyword evidence="3" id="KW-1185">Reference proteome</keyword>
<evidence type="ECO:0000313" key="3">
    <source>
        <dbReference type="Proteomes" id="UP001362999"/>
    </source>
</evidence>
<accession>A0AAW0C8C5</accession>
<proteinExistence type="predicted"/>